<sequence>MIEDTHLPHQTLKPGVEFDRCFATKMCTTGEKPGYDDVDGLCVKVVCRKEPRPDTDDIDNLVGRFGKCAVKEEIIVPERAPEQSAQGGRKSKEEETERSENPAKMDTKHIRNGVENDDDTNKNNSANIHNNADSKCFKRVNTRDSMQLDESQYVSEIFVKHPFQDNEGGDSLGGFLCSTVRKDGSFLHAFCTLAVDGILAKDLHVKNKNILVQLNDKQVLGSFEYDHDKVIETFKSLPMETAIKMEIYDRKSQELKTIEFMLEGIREEVIVKEESVQLMDSPPSVNALEFQRQTKFFIHENGQLSFQTVANYKRDCKSHFVVRKKIDEKSWSKVYSFQLEKIPSRYLGFNGTTFDFIDSNETSATVFKGVEKKGEYFLSPYCTSEKFLYYDTAKEMFVLAPTQEVLTKEGHGLAMRKTQCPAGADPENFSWTFNCGNAQI</sequence>
<feature type="compositionally biased region" description="Basic and acidic residues" evidence="1">
    <location>
        <begin position="90"/>
        <end position="114"/>
    </location>
</feature>
<evidence type="ECO:0000256" key="1">
    <source>
        <dbReference type="SAM" id="MobiDB-lite"/>
    </source>
</evidence>
<dbReference type="KEGG" id="cvn:111136062"/>
<dbReference type="RefSeq" id="XP_022342358.1">
    <property type="nucleotide sequence ID" value="XM_022486650.1"/>
</dbReference>
<organism evidence="2 3">
    <name type="scientific">Crassostrea virginica</name>
    <name type="common">Eastern oyster</name>
    <dbReference type="NCBI Taxonomy" id="6565"/>
    <lineage>
        <taxon>Eukaryota</taxon>
        <taxon>Metazoa</taxon>
        <taxon>Spiralia</taxon>
        <taxon>Lophotrochozoa</taxon>
        <taxon>Mollusca</taxon>
        <taxon>Bivalvia</taxon>
        <taxon>Autobranchia</taxon>
        <taxon>Pteriomorphia</taxon>
        <taxon>Ostreida</taxon>
        <taxon>Ostreoidea</taxon>
        <taxon>Ostreidae</taxon>
        <taxon>Crassostrea</taxon>
    </lineage>
</organism>
<evidence type="ECO:0000313" key="3">
    <source>
        <dbReference type="RefSeq" id="XP_022342358.1"/>
    </source>
</evidence>
<feature type="region of interest" description="Disordered" evidence="1">
    <location>
        <begin position="76"/>
        <end position="130"/>
    </location>
</feature>
<dbReference type="AlphaFoldDB" id="A0A8B8ERG3"/>
<name>A0A8B8ERG3_CRAVI</name>
<dbReference type="Proteomes" id="UP000694844">
    <property type="component" value="Chromosome 5"/>
</dbReference>
<proteinExistence type="predicted"/>
<evidence type="ECO:0000313" key="2">
    <source>
        <dbReference type="Proteomes" id="UP000694844"/>
    </source>
</evidence>
<accession>A0A8B8ERG3</accession>
<gene>
    <name evidence="3" type="primary">LOC111136062</name>
</gene>
<dbReference type="OrthoDB" id="6197764at2759"/>
<dbReference type="GeneID" id="111136062"/>
<protein>
    <submittedName>
        <fullName evidence="3">Uncharacterized protein LOC111136062</fullName>
    </submittedName>
</protein>
<reference evidence="3" key="1">
    <citation type="submission" date="2025-08" db="UniProtKB">
        <authorList>
            <consortium name="RefSeq"/>
        </authorList>
    </citation>
    <scope>IDENTIFICATION</scope>
    <source>
        <tissue evidence="3">Whole sample</tissue>
    </source>
</reference>
<keyword evidence="2" id="KW-1185">Reference proteome</keyword>